<dbReference type="CDD" id="cd00063">
    <property type="entry name" value="FN3"/>
    <property type="match status" value="1"/>
</dbReference>
<name>Q62W34_BACLD</name>
<proteinExistence type="predicted"/>
<dbReference type="Gene3D" id="2.60.40.10">
    <property type="entry name" value="Immunoglobulins"/>
    <property type="match status" value="1"/>
</dbReference>
<dbReference type="AlphaFoldDB" id="Q62W34"/>
<dbReference type="InterPro" id="IPR003961">
    <property type="entry name" value="FN3_dom"/>
</dbReference>
<evidence type="ECO:0000259" key="1">
    <source>
        <dbReference type="PROSITE" id="PS50853"/>
    </source>
</evidence>
<dbReference type="InterPro" id="IPR013783">
    <property type="entry name" value="Ig-like_fold"/>
</dbReference>
<keyword evidence="3" id="KW-1185">Reference proteome</keyword>
<reference evidence="2 3" key="1">
    <citation type="journal article" date="2004" name="Genome Biol.">
        <title>Complete genome sequence of the industrial bacterium Bacillus licheniformis and comparisons with closely related Bacillus species.</title>
        <authorList>
            <person name="Rey M.W."/>
            <person name="Ramaiya P."/>
            <person name="Nelson B.A."/>
            <person name="Brody-Karpin S.D."/>
            <person name="Zaretsky E.J."/>
            <person name="Tang M."/>
            <person name="Lopez de Leon A."/>
            <person name="Xiang H."/>
            <person name="Gusti V."/>
            <person name="Clausen I.G."/>
            <person name="Olsen P.B."/>
            <person name="Rasmussen M.D."/>
            <person name="Andersen J.T."/>
            <person name="Jorgensen P.L."/>
            <person name="Larsen T.S."/>
            <person name="Sorokin A."/>
            <person name="Bolotin A."/>
            <person name="Lapidus A."/>
            <person name="Galleron N."/>
            <person name="Ehrlich S.D."/>
            <person name="Berka R.M."/>
        </authorList>
    </citation>
    <scope>NUCLEOTIDE SEQUENCE [LARGE SCALE GENOMIC DNA]</scope>
    <source>
        <strain evidence="3">ATCC 14580 / DSM 13 / JCM 2505 / CCUG 7422 / NBRC 12200 / NCIMB 9375 / NCTC 10341 / NRRL NRS-1264 / Gibson 46</strain>
    </source>
</reference>
<evidence type="ECO:0000313" key="2">
    <source>
        <dbReference type="EMBL" id="AAU23024.2"/>
    </source>
</evidence>
<sequence length="147" mass="16604">MSRQTDSSKQVHHCRFLFVQCREKLNCQTTLSNQLMKFYSKNRARLQADSRKESSPLLLPEAPQNLQYTATTNSVTVDWKAVDGATSYKVYRGSEKVFYKEVTEPKCTLTDITPDTKLTVNVTAVNEVGESPMSQIETRTEPETSGS</sequence>
<dbReference type="STRING" id="279010.BL05129"/>
<accession>Q62W34</accession>
<dbReference type="KEGG" id="bli:BL05129"/>
<dbReference type="SMART" id="SM00060">
    <property type="entry name" value="FN3"/>
    <property type="match status" value="1"/>
</dbReference>
<protein>
    <submittedName>
        <fullName evidence="2">Phage related protein</fullName>
    </submittedName>
</protein>
<dbReference type="HOGENOM" id="CLU_1764345_0_0_9"/>
<feature type="domain" description="Fibronectin type-III" evidence="1">
    <location>
        <begin position="62"/>
        <end position="144"/>
    </location>
</feature>
<organism evidence="2 3">
    <name type="scientific">Bacillus licheniformis (strain ATCC 14580 / DSM 13 / JCM 2505 / CCUG 7422 / NBRC 12200 / NCIMB 9375 / NCTC 10341 / NRRL NRS-1264 / Gibson 46)</name>
    <dbReference type="NCBI Taxonomy" id="279010"/>
    <lineage>
        <taxon>Bacteria</taxon>
        <taxon>Bacillati</taxon>
        <taxon>Bacillota</taxon>
        <taxon>Bacilli</taxon>
        <taxon>Bacillales</taxon>
        <taxon>Bacillaceae</taxon>
        <taxon>Bacillus</taxon>
    </lineage>
</organism>
<dbReference type="PROSITE" id="PS50853">
    <property type="entry name" value="FN3"/>
    <property type="match status" value="1"/>
</dbReference>
<dbReference type="Pfam" id="PF00041">
    <property type="entry name" value="fn3"/>
    <property type="match status" value="1"/>
</dbReference>
<evidence type="ECO:0000313" key="3">
    <source>
        <dbReference type="Proteomes" id="UP000000606"/>
    </source>
</evidence>
<dbReference type="SUPFAM" id="SSF49265">
    <property type="entry name" value="Fibronectin type III"/>
    <property type="match status" value="1"/>
</dbReference>
<dbReference type="InterPro" id="IPR036116">
    <property type="entry name" value="FN3_sf"/>
</dbReference>
<dbReference type="EMBL" id="CP000002">
    <property type="protein sequence ID" value="AAU23024.2"/>
    <property type="molecule type" value="Genomic_DNA"/>
</dbReference>
<gene>
    <name evidence="2" type="ordered locus">BL05129</name>
</gene>
<dbReference type="Proteomes" id="UP000000606">
    <property type="component" value="Chromosome"/>
</dbReference>
<dbReference type="KEGG" id="bld:BLi05022"/>